<reference evidence="3 4" key="1">
    <citation type="submission" date="2021-03" db="EMBL/GenBank/DDBJ databases">
        <authorList>
            <person name="King G.J."/>
            <person name="Bancroft I."/>
            <person name="Baten A."/>
            <person name="Bloomfield J."/>
            <person name="Borpatragohain P."/>
            <person name="He Z."/>
            <person name="Irish N."/>
            <person name="Irwin J."/>
            <person name="Liu K."/>
            <person name="Mauleon R.P."/>
            <person name="Moore J."/>
            <person name="Morris R."/>
            <person name="Ostergaard L."/>
            <person name="Wang B."/>
            <person name="Wells R."/>
        </authorList>
    </citation>
    <scope>NUCLEOTIDE SEQUENCE [LARGE SCALE GENOMIC DNA]</scope>
    <source>
        <strain evidence="3">R-o-18</strain>
        <tissue evidence="3">Leaf</tissue>
    </source>
</reference>
<gene>
    <name evidence="3" type="primary">A09p002180.1_BraROA</name>
    <name evidence="3" type="ORF">IGI04_033041</name>
</gene>
<dbReference type="InterPro" id="IPR001810">
    <property type="entry name" value="F-box_dom"/>
</dbReference>
<proteinExistence type="predicted"/>
<feature type="compositionally biased region" description="Acidic residues" evidence="1">
    <location>
        <begin position="457"/>
        <end position="490"/>
    </location>
</feature>
<dbReference type="Gene3D" id="1.20.1280.50">
    <property type="match status" value="1"/>
</dbReference>
<dbReference type="SUPFAM" id="SSF52047">
    <property type="entry name" value="RNI-like"/>
    <property type="match status" value="1"/>
</dbReference>
<evidence type="ECO:0000313" key="4">
    <source>
        <dbReference type="Proteomes" id="UP000823674"/>
    </source>
</evidence>
<feature type="region of interest" description="Disordered" evidence="1">
    <location>
        <begin position="448"/>
        <end position="490"/>
    </location>
</feature>
<dbReference type="EMBL" id="JADBGQ010000008">
    <property type="protein sequence ID" value="KAG5381571.1"/>
    <property type="molecule type" value="Genomic_DNA"/>
</dbReference>
<dbReference type="Pfam" id="PF12937">
    <property type="entry name" value="F-box-like"/>
    <property type="match status" value="1"/>
</dbReference>
<name>A0ABQ7L4P8_BRACM</name>
<dbReference type="InterPro" id="IPR032675">
    <property type="entry name" value="LRR_dom_sf"/>
</dbReference>
<evidence type="ECO:0000256" key="1">
    <source>
        <dbReference type="SAM" id="MobiDB-lite"/>
    </source>
</evidence>
<dbReference type="Gene3D" id="3.80.10.10">
    <property type="entry name" value="Ribonuclease Inhibitor"/>
    <property type="match status" value="1"/>
</dbReference>
<feature type="domain" description="F-box" evidence="2">
    <location>
        <begin position="99"/>
        <end position="142"/>
    </location>
</feature>
<dbReference type="Proteomes" id="UP000823674">
    <property type="component" value="Chromosome A09"/>
</dbReference>
<sequence>MDSPTTTTQKPSSVSTTVPGFNHSHVIFSSLLSFPNSSPFSIASSFDRELDKALSSASGDVSAQDSLLDRTLQLASLLLDSTKRCFRKRASAHNSSSWFLPPDLTIKVFSMLDTKSLMQASVCCTLFNKCAMDRLCYTHIDLTTADSGVVCIMIHRAGKELRSLKLGRVARSDGSDPTPSLLNGSFLSPLSYNHDRKELEQDKRDKLKTKNESRLRSLRLYNIRPINYTSFTEVLSLCSNLTDLRITGLNSPVMLLFKTLREKCRLIENLCLEAYQASGTVDAKTGSPLIEFVTNSYNLTSLTLISFRLTDGLALNLAESSSKLKYLNLSRSPTLNGRFLRDLGHSCKESSLKTLIMRNCYNLQEKEVMELCNSLLKGKFKSIRHIDVSSNNGLLTNGVRFYKPELPLKKLKEERSDVTFVADFPLLRSGKCYRVCDEGDEEELREIEMIEAKNDGGNEDDSDDEESDDEDDTSDGTGEEDDSEEEDMEF</sequence>
<dbReference type="InterPro" id="IPR036047">
    <property type="entry name" value="F-box-like_dom_sf"/>
</dbReference>
<accession>A0ABQ7L4P8</accession>
<evidence type="ECO:0000313" key="3">
    <source>
        <dbReference type="EMBL" id="KAG5381571.1"/>
    </source>
</evidence>
<evidence type="ECO:0000259" key="2">
    <source>
        <dbReference type="Pfam" id="PF12937"/>
    </source>
</evidence>
<protein>
    <recommendedName>
        <fullName evidence="2">F-box domain-containing protein</fullName>
    </recommendedName>
</protein>
<dbReference type="SUPFAM" id="SSF81383">
    <property type="entry name" value="F-box domain"/>
    <property type="match status" value="1"/>
</dbReference>
<organism evidence="3 4">
    <name type="scientific">Brassica rapa subsp. trilocularis</name>
    <dbReference type="NCBI Taxonomy" id="1813537"/>
    <lineage>
        <taxon>Eukaryota</taxon>
        <taxon>Viridiplantae</taxon>
        <taxon>Streptophyta</taxon>
        <taxon>Embryophyta</taxon>
        <taxon>Tracheophyta</taxon>
        <taxon>Spermatophyta</taxon>
        <taxon>Magnoliopsida</taxon>
        <taxon>eudicotyledons</taxon>
        <taxon>Gunneridae</taxon>
        <taxon>Pentapetalae</taxon>
        <taxon>rosids</taxon>
        <taxon>malvids</taxon>
        <taxon>Brassicales</taxon>
        <taxon>Brassicaceae</taxon>
        <taxon>Brassiceae</taxon>
        <taxon>Brassica</taxon>
    </lineage>
</organism>
<keyword evidence="4" id="KW-1185">Reference proteome</keyword>
<comment type="caution">
    <text evidence="3">The sequence shown here is derived from an EMBL/GenBank/DDBJ whole genome shotgun (WGS) entry which is preliminary data.</text>
</comment>